<reference evidence="2" key="1">
    <citation type="journal article" date="2022" name="Mol. Ecol. Resour.">
        <title>The genomes of chicory, endive, great burdock and yacon provide insights into Asteraceae palaeo-polyploidization history and plant inulin production.</title>
        <authorList>
            <person name="Fan W."/>
            <person name="Wang S."/>
            <person name="Wang H."/>
            <person name="Wang A."/>
            <person name="Jiang F."/>
            <person name="Liu H."/>
            <person name="Zhao H."/>
            <person name="Xu D."/>
            <person name="Zhang Y."/>
        </authorList>
    </citation>
    <scope>NUCLEOTIDE SEQUENCE [LARGE SCALE GENOMIC DNA]</scope>
    <source>
        <strain evidence="2">cv. Punajuju</strain>
    </source>
</reference>
<accession>A0ACB9HD87</accession>
<name>A0ACB9HD87_CICIN</name>
<evidence type="ECO:0000313" key="1">
    <source>
        <dbReference type="EMBL" id="KAI3792897.1"/>
    </source>
</evidence>
<dbReference type="Proteomes" id="UP001055811">
    <property type="component" value="Linkage Group LG01"/>
</dbReference>
<organism evidence="1 2">
    <name type="scientific">Cichorium intybus</name>
    <name type="common">Chicory</name>
    <dbReference type="NCBI Taxonomy" id="13427"/>
    <lineage>
        <taxon>Eukaryota</taxon>
        <taxon>Viridiplantae</taxon>
        <taxon>Streptophyta</taxon>
        <taxon>Embryophyta</taxon>
        <taxon>Tracheophyta</taxon>
        <taxon>Spermatophyta</taxon>
        <taxon>Magnoliopsida</taxon>
        <taxon>eudicotyledons</taxon>
        <taxon>Gunneridae</taxon>
        <taxon>Pentapetalae</taxon>
        <taxon>asterids</taxon>
        <taxon>campanulids</taxon>
        <taxon>Asterales</taxon>
        <taxon>Asteraceae</taxon>
        <taxon>Cichorioideae</taxon>
        <taxon>Cichorieae</taxon>
        <taxon>Cichoriinae</taxon>
        <taxon>Cichorium</taxon>
    </lineage>
</organism>
<comment type="caution">
    <text evidence="1">The sequence shown here is derived from an EMBL/GenBank/DDBJ whole genome shotgun (WGS) entry which is preliminary data.</text>
</comment>
<keyword evidence="2" id="KW-1185">Reference proteome</keyword>
<protein>
    <submittedName>
        <fullName evidence="1">Uncharacterized protein</fullName>
    </submittedName>
</protein>
<evidence type="ECO:0000313" key="2">
    <source>
        <dbReference type="Proteomes" id="UP001055811"/>
    </source>
</evidence>
<gene>
    <name evidence="1" type="ORF">L2E82_06789</name>
</gene>
<proteinExistence type="predicted"/>
<dbReference type="EMBL" id="CM042009">
    <property type="protein sequence ID" value="KAI3792897.1"/>
    <property type="molecule type" value="Genomic_DNA"/>
</dbReference>
<reference evidence="1 2" key="2">
    <citation type="journal article" date="2022" name="Mol. Ecol. Resour.">
        <title>The genomes of chicory, endive, great burdock and yacon provide insights into Asteraceae paleo-polyploidization history and plant inulin production.</title>
        <authorList>
            <person name="Fan W."/>
            <person name="Wang S."/>
            <person name="Wang H."/>
            <person name="Wang A."/>
            <person name="Jiang F."/>
            <person name="Liu H."/>
            <person name="Zhao H."/>
            <person name="Xu D."/>
            <person name="Zhang Y."/>
        </authorList>
    </citation>
    <scope>NUCLEOTIDE SEQUENCE [LARGE SCALE GENOMIC DNA]</scope>
    <source>
        <strain evidence="2">cv. Punajuju</strain>
        <tissue evidence="1">Leaves</tissue>
    </source>
</reference>
<sequence length="137" mass="15316">MKKRTRVISALMHIEHPVKHEEATTPPFFLPPAKSVPLEAAAEKEGYLEILDWKSIRRRCSLIGEAVGVGVRETVAGIQRRDATGEGVGDGVGEAVVVVVGDVYPMEEMPNSPCLMEELQRSVRRDMWMMETRNRVT</sequence>